<protein>
    <submittedName>
        <fullName evidence="4">AMP-binding acetyl-CoA synthetase</fullName>
    </submittedName>
</protein>
<dbReference type="Pfam" id="PF23562">
    <property type="entry name" value="AMP-binding_C_3"/>
    <property type="match status" value="1"/>
</dbReference>
<dbReference type="InterPro" id="IPR042099">
    <property type="entry name" value="ANL_N_sf"/>
</dbReference>
<gene>
    <name evidence="4" type="ORF">EYC98_18815</name>
</gene>
<evidence type="ECO:0000259" key="3">
    <source>
        <dbReference type="Pfam" id="PF00501"/>
    </source>
</evidence>
<dbReference type="EMBL" id="SHNN01000004">
    <property type="protein sequence ID" value="MCX2982919.1"/>
    <property type="molecule type" value="Genomic_DNA"/>
</dbReference>
<comment type="caution">
    <text evidence="4">The sequence shown here is derived from an EMBL/GenBank/DDBJ whole genome shotgun (WGS) entry which is preliminary data.</text>
</comment>
<dbReference type="SUPFAM" id="SSF56801">
    <property type="entry name" value="Acetyl-CoA synthetase-like"/>
    <property type="match status" value="1"/>
</dbReference>
<accession>A0ABT3TNG9</accession>
<evidence type="ECO:0000313" key="5">
    <source>
        <dbReference type="Proteomes" id="UP001143362"/>
    </source>
</evidence>
<organism evidence="4 5">
    <name type="scientific">Candidatus Litorirhabdus singularis</name>
    <dbReference type="NCBI Taxonomy" id="2518993"/>
    <lineage>
        <taxon>Bacteria</taxon>
        <taxon>Pseudomonadati</taxon>
        <taxon>Pseudomonadota</taxon>
        <taxon>Gammaproteobacteria</taxon>
        <taxon>Cellvibrionales</taxon>
        <taxon>Halieaceae</taxon>
        <taxon>Candidatus Litorirhabdus</taxon>
    </lineage>
</organism>
<evidence type="ECO:0000256" key="2">
    <source>
        <dbReference type="ARBA" id="ARBA00022840"/>
    </source>
</evidence>
<keyword evidence="5" id="KW-1185">Reference proteome</keyword>
<reference evidence="4" key="1">
    <citation type="submission" date="2019-02" db="EMBL/GenBank/DDBJ databases">
        <authorList>
            <person name="Li S.-H."/>
        </authorList>
    </citation>
    <scope>NUCLEOTIDE SEQUENCE</scope>
    <source>
        <strain evidence="4">IMCC14734</strain>
    </source>
</reference>
<dbReference type="PROSITE" id="PS00455">
    <property type="entry name" value="AMP_BINDING"/>
    <property type="match status" value="1"/>
</dbReference>
<feature type="domain" description="AMP-dependent synthetase/ligase" evidence="3">
    <location>
        <begin position="19"/>
        <end position="387"/>
    </location>
</feature>
<dbReference type="RefSeq" id="WP_279246944.1">
    <property type="nucleotide sequence ID" value="NZ_SHNN01000004.1"/>
</dbReference>
<keyword evidence="2" id="KW-0067">ATP-binding</keyword>
<dbReference type="Proteomes" id="UP001143362">
    <property type="component" value="Unassembled WGS sequence"/>
</dbReference>
<dbReference type="InterPro" id="IPR020845">
    <property type="entry name" value="AMP-binding_CS"/>
</dbReference>
<dbReference type="Pfam" id="PF00501">
    <property type="entry name" value="AMP-binding"/>
    <property type="match status" value="1"/>
</dbReference>
<dbReference type="Gene3D" id="3.40.50.12780">
    <property type="entry name" value="N-terminal domain of ligase-like"/>
    <property type="match status" value="1"/>
</dbReference>
<evidence type="ECO:0000313" key="4">
    <source>
        <dbReference type="EMBL" id="MCX2982919.1"/>
    </source>
</evidence>
<sequence length="557" mass="61789">MNQPATKLVLQAVYEWERSDPQRIYMTQPTGNGGVVEYSWAETLDEARRMAAYITSLDLPPCSHIAMISKNCAHFIIAELAIWMAGHVTVALYPTLNADTVNYILEHSEAKLLFVGKLDDWDTMSAGVPATLPAIALPLAPPTDYPQWDDVIAGQAPLGGEPCPPPEQLALICYTSGSTGRPKGVMHSFESISAPAHLMLAELDIRADDRILSYLPLAHVMERLTVECGSFYSGLHIYFADQLDTFLQDLRRARPTLFISVPRLWLKFQGGVLQKFPEQRLNLLLKIPLLGGVVRRKILDGLGLADVRLAGSGSAPLPAELIDWYDRLGLPITEGYGMSEDFAYSHLSTAQRRRPGYVGFPCQGVETRISDSGEIEIRSPGNMLGYLKEPEMTAECYTEDGFFKTGDRGHYSDDGLLLITGRVKELFKTSKGKYVAPVPIENLLNSDGLIEQCCVSGPGRAACYATLQLAEDLRPKLADPQFQEEITPRLEALLKSVNTQVEPFEKLQFLAIVSEDWQVANDFLTPTLKIKRNVIEDAYDPHLDAWYASGQKVIWPS</sequence>
<name>A0ABT3TNG9_9GAMM</name>
<evidence type="ECO:0000256" key="1">
    <source>
        <dbReference type="ARBA" id="ARBA00022741"/>
    </source>
</evidence>
<dbReference type="PANTHER" id="PTHR43272:SF33">
    <property type="entry name" value="AMP-BINDING DOMAIN-CONTAINING PROTEIN-RELATED"/>
    <property type="match status" value="1"/>
</dbReference>
<keyword evidence="1" id="KW-0547">Nucleotide-binding</keyword>
<proteinExistence type="predicted"/>
<dbReference type="InterPro" id="IPR000873">
    <property type="entry name" value="AMP-dep_synth/lig_dom"/>
</dbReference>
<dbReference type="PANTHER" id="PTHR43272">
    <property type="entry name" value="LONG-CHAIN-FATTY-ACID--COA LIGASE"/>
    <property type="match status" value="1"/>
</dbReference>